<sequence>MATNPSKKQVPRTAEEANAFMEAAIEAGDFELAKEYNEQVDLLKNFHEELHLAGTVHSYFENKQALSNNMGANYVAYKKQIEEGKKKSDMFFQTEFQYLKEKQEAELDALLDKWDATRNTASEHAEAEYNQMMTTARLIAQQKKFDEAINIRNLAGQKLKSRSKQRIKELDAQFRKQCDLLLQRQQQEINALAGRRLAESRLFDALAEAAESEALDVFLVNNASAVIGIANRFRPDSFIPKSLSMQTVRSRPSAPKQTKKMNAEKTYLKRMDNVDKTLSTPLRNAPGKKATSKFSPTREVMSKSENEINDSLSLTRSQLSSGISSKY</sequence>
<gene>
    <name evidence="2" type="ORF">TRFO_03260</name>
</gene>
<evidence type="ECO:0000313" key="3">
    <source>
        <dbReference type="Proteomes" id="UP000179807"/>
    </source>
</evidence>
<protein>
    <submittedName>
        <fullName evidence="2">Uncharacterized protein</fullName>
    </submittedName>
</protein>
<dbReference type="OrthoDB" id="10586079at2759"/>
<reference evidence="2" key="1">
    <citation type="submission" date="2016-10" db="EMBL/GenBank/DDBJ databases">
        <authorList>
            <person name="Benchimol M."/>
            <person name="Almeida L.G."/>
            <person name="Vasconcelos A.T."/>
            <person name="Perreira-Neves A."/>
            <person name="Rosa I.A."/>
            <person name="Tasca T."/>
            <person name="Bogo M.R."/>
            <person name="de Souza W."/>
        </authorList>
    </citation>
    <scope>NUCLEOTIDE SEQUENCE [LARGE SCALE GENOMIC DNA]</scope>
    <source>
        <strain evidence="2">K</strain>
    </source>
</reference>
<dbReference type="AlphaFoldDB" id="A0A1J4KR00"/>
<dbReference type="RefSeq" id="XP_068366666.1">
    <property type="nucleotide sequence ID" value="XM_068491181.1"/>
</dbReference>
<dbReference type="Proteomes" id="UP000179807">
    <property type="component" value="Unassembled WGS sequence"/>
</dbReference>
<organism evidence="2 3">
    <name type="scientific">Tritrichomonas foetus</name>
    <dbReference type="NCBI Taxonomy" id="1144522"/>
    <lineage>
        <taxon>Eukaryota</taxon>
        <taxon>Metamonada</taxon>
        <taxon>Parabasalia</taxon>
        <taxon>Tritrichomonadida</taxon>
        <taxon>Tritrichomonadidae</taxon>
        <taxon>Tritrichomonas</taxon>
    </lineage>
</organism>
<dbReference type="EMBL" id="MLAK01000509">
    <property type="protein sequence ID" value="OHT13530.1"/>
    <property type="molecule type" value="Genomic_DNA"/>
</dbReference>
<feature type="region of interest" description="Disordered" evidence="1">
    <location>
        <begin position="276"/>
        <end position="327"/>
    </location>
</feature>
<comment type="caution">
    <text evidence="2">The sequence shown here is derived from an EMBL/GenBank/DDBJ whole genome shotgun (WGS) entry which is preliminary data.</text>
</comment>
<keyword evidence="3" id="KW-1185">Reference proteome</keyword>
<name>A0A1J4KR00_9EUKA</name>
<accession>A0A1J4KR00</accession>
<evidence type="ECO:0000313" key="2">
    <source>
        <dbReference type="EMBL" id="OHT13530.1"/>
    </source>
</evidence>
<dbReference type="VEuPathDB" id="TrichDB:TRFO_03260"/>
<dbReference type="GeneID" id="94825885"/>
<proteinExistence type="predicted"/>
<evidence type="ECO:0000256" key="1">
    <source>
        <dbReference type="SAM" id="MobiDB-lite"/>
    </source>
</evidence>
<feature type="compositionally biased region" description="Polar residues" evidence="1">
    <location>
        <begin position="309"/>
        <end position="327"/>
    </location>
</feature>